<dbReference type="InterPro" id="IPR011990">
    <property type="entry name" value="TPR-like_helical_dom_sf"/>
</dbReference>
<proteinExistence type="predicted"/>
<feature type="compositionally biased region" description="Basic and acidic residues" evidence="1">
    <location>
        <begin position="249"/>
        <end position="266"/>
    </location>
</feature>
<evidence type="ECO:0000256" key="1">
    <source>
        <dbReference type="SAM" id="MobiDB-lite"/>
    </source>
</evidence>
<protein>
    <recommendedName>
        <fullName evidence="2">Novel STAND NTPase 1 domain-containing protein</fullName>
    </recommendedName>
</protein>
<dbReference type="AlphaFoldDB" id="A0A6B3N5T5"/>
<dbReference type="InterPro" id="IPR049052">
    <property type="entry name" value="nSTAND1"/>
</dbReference>
<dbReference type="SUPFAM" id="SSF48452">
    <property type="entry name" value="TPR-like"/>
    <property type="match status" value="1"/>
</dbReference>
<comment type="caution">
    <text evidence="3">The sequence shown here is derived from an EMBL/GenBank/DDBJ whole genome shotgun (WGS) entry which is preliminary data.</text>
</comment>
<gene>
    <name evidence="3" type="ORF">F6J89_16085</name>
</gene>
<name>A0A6B3N5T5_9CYAN</name>
<evidence type="ECO:0000259" key="2">
    <source>
        <dbReference type="Pfam" id="PF20703"/>
    </source>
</evidence>
<feature type="compositionally biased region" description="Basic and acidic residues" evidence="1">
    <location>
        <begin position="274"/>
        <end position="320"/>
    </location>
</feature>
<dbReference type="Gene3D" id="1.25.40.10">
    <property type="entry name" value="Tetratricopeptide repeat domain"/>
    <property type="match status" value="1"/>
</dbReference>
<evidence type="ECO:0000313" key="3">
    <source>
        <dbReference type="EMBL" id="NER29106.1"/>
    </source>
</evidence>
<feature type="region of interest" description="Disordered" evidence="1">
    <location>
        <begin position="249"/>
        <end position="320"/>
    </location>
</feature>
<dbReference type="InterPro" id="IPR027417">
    <property type="entry name" value="P-loop_NTPase"/>
</dbReference>
<feature type="domain" description="Novel STAND NTPase 1" evidence="2">
    <location>
        <begin position="588"/>
        <end position="936"/>
    </location>
</feature>
<dbReference type="Pfam" id="PF20703">
    <property type="entry name" value="nSTAND1"/>
    <property type="match status" value="1"/>
</dbReference>
<feature type="non-terminal residue" evidence="3">
    <location>
        <position position="955"/>
    </location>
</feature>
<dbReference type="SUPFAM" id="SSF52540">
    <property type="entry name" value="P-loop containing nucleoside triphosphate hydrolases"/>
    <property type="match status" value="1"/>
</dbReference>
<organism evidence="3">
    <name type="scientific">Symploca sp. SIO1C4</name>
    <dbReference type="NCBI Taxonomy" id="2607765"/>
    <lineage>
        <taxon>Bacteria</taxon>
        <taxon>Bacillati</taxon>
        <taxon>Cyanobacteriota</taxon>
        <taxon>Cyanophyceae</taxon>
        <taxon>Coleofasciculales</taxon>
        <taxon>Coleofasciculaceae</taxon>
        <taxon>Symploca</taxon>
    </lineage>
</organism>
<sequence length="955" mass="109817">MVESQPRDVNADNEESLRMLRRAIAFSQEQFSLILVRCNYGKLRQRLMAQLRELCTVNCRERVLEPSVKSLYQVIIEELREEPPSALIISGLELVDEIEALLITANNGRDEFRKNFPFPLVLWVTDAMEHKLRRVAPDFTSWAAAPIEFEVTTEELVESIEQAVEQVFAKIIEVGAGRFINNAIFNLEVGSCRWWELASALQDLQHRGVQLEPELAASLEFVLGQDANNSREDSWRHYQQSLVLFQEAEGRRQEAEGRRQKAEGRRQKAGSRKQKAEGRRQEAEGRRQEAAGRKQEAEGRRQEAEGRRQEAEGRKQERNTNPKWIERQGCVLFYMGLWWRKYAVENRTEYESSCCKARSYFQQALEVFEQHNRPDLVAKFINSLGEVSLRLKEWDELEIVAKKALKLHQRYPEPVRVAHDYDLLAEVELSKSVWIKGKEYAEQALEIITELEQSTTSGNLSEQDRFSEWLRKYIREFSLLSLGRSLSGLGEKQEAIKTLETAIISGHPQYDPSLYIQIMQELRSLYFEQGEYLKAFDIKRERQSIEQQYGFRAFIGAGRLQPKQRVINPALPDAKPQGAVTQEIAASGRQQDVNRLVERMARNDHKLTVIQGQSGVGKSSIVQAGLIPVLTHRAIDSRDVLPVLQQVYTDWVGELGKCLTDAMAQRKYIPSLQTSLEKGDINSEQTTIRQEQPSALCPLPPAFAVNSTDAILEQLHTNADHNLLTVLIFDQFEEFFFICKHPKQRRVFYEFLRDCLDIPYVKVILSLREDYLHYLLECNNRLVDLEIIRNNILDKNILYYLGNFSPADARAVIQALTEQTQFYLEPELIEQLVEDLAGELGEVRPIELQVIGAQLQTENITTLEQYRIPGSKEILVGRFLEEVVKDCGPEHQQVAKLVLYLLTDENNTRPLKTRADLELELEVKAEILDLVLEILVKSGIVLRVPASPAERYQLV</sequence>
<dbReference type="EMBL" id="JAAHFQ010000309">
    <property type="protein sequence ID" value="NER29106.1"/>
    <property type="molecule type" value="Genomic_DNA"/>
</dbReference>
<reference evidence="3" key="1">
    <citation type="submission" date="2019-11" db="EMBL/GenBank/DDBJ databases">
        <title>Genomic insights into an expanded diversity of filamentous marine cyanobacteria reveals the extraordinary biosynthetic potential of Moorea and Okeania.</title>
        <authorList>
            <person name="Ferreira Leao T."/>
            <person name="Wang M."/>
            <person name="Moss N."/>
            <person name="Da Silva R."/>
            <person name="Sanders J."/>
            <person name="Nurk S."/>
            <person name="Gurevich A."/>
            <person name="Humphrey G."/>
            <person name="Reher R."/>
            <person name="Zhu Q."/>
            <person name="Belda-Ferre P."/>
            <person name="Glukhov E."/>
            <person name="Rex R."/>
            <person name="Dorrestein P.C."/>
            <person name="Knight R."/>
            <person name="Pevzner P."/>
            <person name="Gerwick W.H."/>
            <person name="Gerwick L."/>
        </authorList>
    </citation>
    <scope>NUCLEOTIDE SEQUENCE</scope>
    <source>
        <strain evidence="3">SIO1C4</strain>
    </source>
</reference>
<dbReference type="Gene3D" id="3.40.50.300">
    <property type="entry name" value="P-loop containing nucleotide triphosphate hydrolases"/>
    <property type="match status" value="1"/>
</dbReference>
<accession>A0A6B3N5T5</accession>